<keyword evidence="2" id="KW-1185">Reference proteome</keyword>
<evidence type="ECO:0000313" key="2">
    <source>
        <dbReference type="Proteomes" id="UP000049077"/>
    </source>
</evidence>
<dbReference type="EMBL" id="CCJX01000058">
    <property type="protein sequence ID" value="CDT09682.1"/>
    <property type="molecule type" value="Genomic_DNA"/>
</dbReference>
<name>A0ABP1WSV3_9VIBR</name>
<proteinExistence type="predicted"/>
<protein>
    <submittedName>
        <fullName evidence="1">Uncharacterized protein</fullName>
    </submittedName>
</protein>
<comment type="caution">
    <text evidence="1">The sequence shown here is derived from an EMBL/GenBank/DDBJ whole genome shotgun (WGS) entry which is preliminary data.</text>
</comment>
<sequence>MHHVIHGAVIHIHQPIAPTATRTIRKNTATHQRRKDITVTPVRTGHLLLAHMEIHLTQTGRIQTEMRGIQRLQNLKTLPLIAVLIATETAITKHVLAIHGATKHATN</sequence>
<dbReference type="Proteomes" id="UP000049077">
    <property type="component" value="Unassembled WGS sequence"/>
</dbReference>
<reference evidence="1 2" key="1">
    <citation type="submission" date="2014-06" db="EMBL/GenBank/DDBJ databases">
        <authorList>
            <person name="Le Roux F."/>
        </authorList>
    </citation>
    <scope>NUCLEOTIDE SEQUENCE [LARGE SCALE GENOMIC DNA]</scope>
    <source>
        <strain evidence="1 2">J5-4</strain>
    </source>
</reference>
<evidence type="ECO:0000313" key="1">
    <source>
        <dbReference type="EMBL" id="CDT09682.1"/>
    </source>
</evidence>
<organism evidence="1 2">
    <name type="scientific">Vibrio crassostreae</name>
    <dbReference type="NCBI Taxonomy" id="246167"/>
    <lineage>
        <taxon>Bacteria</taxon>
        <taxon>Pseudomonadati</taxon>
        <taxon>Pseudomonadota</taxon>
        <taxon>Gammaproteobacteria</taxon>
        <taxon>Vibrionales</taxon>
        <taxon>Vibrionaceae</taxon>
        <taxon>Vibrio</taxon>
    </lineage>
</organism>
<accession>A0ABP1WSV3</accession>
<gene>
    <name evidence="1" type="ORF">VCR4J5_1500077</name>
</gene>